<name>A0A4V2G322_9BACT</name>
<dbReference type="OrthoDB" id="115169at2"/>
<protein>
    <submittedName>
        <fullName evidence="1">VWFA-related protein</fullName>
    </submittedName>
</protein>
<keyword evidence="2" id="KW-1185">Reference proteome</keyword>
<accession>A0A4V2G322</accession>
<proteinExistence type="predicted"/>
<sequence length="543" mass="58933">MNPSDSPLRTRSGNSTQASRLDRLVRSLGGYSSLMAAAMSLTGLTSVLCPDCFGQDNTAASTLRVKSQLVILDPAVTTKDGRVVTNLNRDDFSIFEDGVEQEIRYFSVPGPSDRIPETPRKDKFGKDDWGDSPLTLLVLDALNTPFDEIAYSRQQANKYLSAQPELLNQPTTILWLDDAGIHPIAPLTRVRQELLRALQSERPTLPGKLARGAGVERLSSSLAALQQIALFSRGSKGGKQIVWIGRSFPGVDGTQLGKEQTSLLNRAVSSTLDLLLTARAAIYVVDPALNLEPPADRISTSGNPQTISPFSSADPFLHSFSFTSFVDQSGGKYFYGGNDLNNEIASSIDRGTHFYTIGYVPSSPIEDGRYRKIEIRLKNSNLQVQSKQGYYPTEISQAAPNERDLRFDLHEAAVSRMPYNSIGVAIRSCGFQADTKTVTCEVIVYNHSLTATDAENGEEHASIVSVFGALDQSAVLLGNSVSAVSFKLPSNPGANSYSLLRVHLTVPSRTASLRVVVRDIDGRIGTADLNSAMFAQINAAHIF</sequence>
<dbReference type="Proteomes" id="UP000292958">
    <property type="component" value="Unassembled WGS sequence"/>
</dbReference>
<reference evidence="1 2" key="1">
    <citation type="submission" date="2019-02" db="EMBL/GenBank/DDBJ databases">
        <title>Genomic Encyclopedia of Archaeal and Bacterial Type Strains, Phase II (KMG-II): from individual species to whole genera.</title>
        <authorList>
            <person name="Goeker M."/>
        </authorList>
    </citation>
    <scope>NUCLEOTIDE SEQUENCE [LARGE SCALE GENOMIC DNA]</scope>
    <source>
        <strain evidence="1 2">DSM 18101</strain>
    </source>
</reference>
<dbReference type="EMBL" id="SHKW01000002">
    <property type="protein sequence ID" value="RZU35426.1"/>
    <property type="molecule type" value="Genomic_DNA"/>
</dbReference>
<evidence type="ECO:0000313" key="2">
    <source>
        <dbReference type="Proteomes" id="UP000292958"/>
    </source>
</evidence>
<dbReference type="InterPro" id="IPR017802">
    <property type="entry name" value="VWFA-rel_acidobac-type"/>
</dbReference>
<evidence type="ECO:0000313" key="1">
    <source>
        <dbReference type="EMBL" id="RZU35426.1"/>
    </source>
</evidence>
<organism evidence="1 2">
    <name type="scientific">Edaphobacter modestus</name>
    <dbReference type="NCBI Taxonomy" id="388466"/>
    <lineage>
        <taxon>Bacteria</taxon>
        <taxon>Pseudomonadati</taxon>
        <taxon>Acidobacteriota</taxon>
        <taxon>Terriglobia</taxon>
        <taxon>Terriglobales</taxon>
        <taxon>Acidobacteriaceae</taxon>
        <taxon>Edaphobacter</taxon>
    </lineage>
</organism>
<dbReference type="AlphaFoldDB" id="A0A4V2G322"/>
<comment type="caution">
    <text evidence="1">The sequence shown here is derived from an EMBL/GenBank/DDBJ whole genome shotgun (WGS) entry which is preliminary data.</text>
</comment>
<dbReference type="NCBIfam" id="TIGR03436">
    <property type="entry name" value="acidobact_VWFA"/>
    <property type="match status" value="1"/>
</dbReference>
<dbReference type="RefSeq" id="WP_130423682.1">
    <property type="nucleotide sequence ID" value="NZ_SHKW01000002.1"/>
</dbReference>
<gene>
    <name evidence="1" type="ORF">BDD14_5473</name>
</gene>